<feature type="compositionally biased region" description="Basic and acidic residues" evidence="1">
    <location>
        <begin position="12"/>
        <end position="29"/>
    </location>
</feature>
<sequence>MRNVLAQIANKETADTPEKVKTTPEHPEYLETEDDYDNAPEGTIVAEDAGTPALHSMAVWCYGDRTLDSAEMEGEPRRVLRWGWEA</sequence>
<protein>
    <submittedName>
        <fullName evidence="2">Uncharacterized protein</fullName>
    </submittedName>
</protein>
<evidence type="ECO:0000313" key="2">
    <source>
        <dbReference type="EMBL" id="PKF69134.1"/>
    </source>
</evidence>
<dbReference type="Proteomes" id="UP000233249">
    <property type="component" value="Unassembled WGS sequence"/>
</dbReference>
<gene>
    <name evidence="2" type="ORF">CXB45_03025</name>
</gene>
<proteinExistence type="predicted"/>
<evidence type="ECO:0000256" key="1">
    <source>
        <dbReference type="SAM" id="MobiDB-lite"/>
    </source>
</evidence>
<dbReference type="EMBL" id="PJAF01000006">
    <property type="protein sequence ID" value="PKF69134.1"/>
    <property type="molecule type" value="Genomic_DNA"/>
</dbReference>
<evidence type="ECO:0000313" key="3">
    <source>
        <dbReference type="Proteomes" id="UP000233249"/>
    </source>
</evidence>
<name>A0A2N0X8W2_9CORY</name>
<accession>A0A2N0X8W2</accession>
<organism evidence="2 3">
    <name type="scientific">Corynebacterium mastitidis</name>
    <dbReference type="NCBI Taxonomy" id="161890"/>
    <lineage>
        <taxon>Bacteria</taxon>
        <taxon>Bacillati</taxon>
        <taxon>Actinomycetota</taxon>
        <taxon>Actinomycetes</taxon>
        <taxon>Mycobacteriales</taxon>
        <taxon>Corynebacteriaceae</taxon>
        <taxon>Corynebacterium</taxon>
    </lineage>
</organism>
<comment type="caution">
    <text evidence="2">The sequence shown here is derived from an EMBL/GenBank/DDBJ whole genome shotgun (WGS) entry which is preliminary data.</text>
</comment>
<feature type="region of interest" description="Disordered" evidence="1">
    <location>
        <begin position="1"/>
        <end position="40"/>
    </location>
</feature>
<dbReference type="AlphaFoldDB" id="A0A2N0X8W2"/>
<reference evidence="2 3" key="1">
    <citation type="submission" date="2017-12" db="EMBL/GenBank/DDBJ databases">
        <title>Corynebacterium mastitidis 16-1433 Genome.</title>
        <authorList>
            <person name="Gulvik C.A."/>
        </authorList>
    </citation>
    <scope>NUCLEOTIDE SEQUENCE [LARGE SCALE GENOMIC DNA]</scope>
    <source>
        <strain evidence="2 3">16-1433</strain>
    </source>
</reference>